<dbReference type="Proteomes" id="UP001151760">
    <property type="component" value="Unassembled WGS sequence"/>
</dbReference>
<feature type="chain" id="PRO_5045029976" description="Secreted protein" evidence="1">
    <location>
        <begin position="22"/>
        <end position="160"/>
    </location>
</feature>
<gene>
    <name evidence="2" type="ORF">Tco_0861144</name>
    <name evidence="3" type="ORF">Tco_1005020</name>
</gene>
<dbReference type="EMBL" id="BQNB010017292">
    <property type="protein sequence ID" value="GJT61487.1"/>
    <property type="molecule type" value="Genomic_DNA"/>
</dbReference>
<evidence type="ECO:0000313" key="2">
    <source>
        <dbReference type="EMBL" id="GJT14102.1"/>
    </source>
</evidence>
<comment type="caution">
    <text evidence="3">The sequence shown here is derived from an EMBL/GenBank/DDBJ whole genome shotgun (WGS) entry which is preliminary data.</text>
</comment>
<protein>
    <recommendedName>
        <fullName evidence="5">Secreted protein</fullName>
    </recommendedName>
</protein>
<keyword evidence="1" id="KW-0732">Signal</keyword>
<reference evidence="3" key="1">
    <citation type="journal article" date="2022" name="Int. J. Mol. Sci.">
        <title>Draft Genome of Tanacetum Coccineum: Genomic Comparison of Closely Related Tanacetum-Family Plants.</title>
        <authorList>
            <person name="Yamashiro T."/>
            <person name="Shiraishi A."/>
            <person name="Nakayama K."/>
            <person name="Satake H."/>
        </authorList>
    </citation>
    <scope>NUCLEOTIDE SEQUENCE</scope>
</reference>
<reference evidence="3" key="2">
    <citation type="submission" date="2022-01" db="EMBL/GenBank/DDBJ databases">
        <authorList>
            <person name="Yamashiro T."/>
            <person name="Shiraishi A."/>
            <person name="Satake H."/>
            <person name="Nakayama K."/>
        </authorList>
    </citation>
    <scope>NUCLEOTIDE SEQUENCE</scope>
</reference>
<feature type="signal peptide" evidence="1">
    <location>
        <begin position="1"/>
        <end position="21"/>
    </location>
</feature>
<dbReference type="EMBL" id="BQNB010013284">
    <property type="protein sequence ID" value="GJT14102.1"/>
    <property type="molecule type" value="Genomic_DNA"/>
</dbReference>
<evidence type="ECO:0000313" key="4">
    <source>
        <dbReference type="Proteomes" id="UP001151760"/>
    </source>
</evidence>
<accession>A0ABQ5FE09</accession>
<evidence type="ECO:0008006" key="5">
    <source>
        <dbReference type="Google" id="ProtNLM"/>
    </source>
</evidence>
<proteinExistence type="predicted"/>
<organism evidence="3 4">
    <name type="scientific">Tanacetum coccineum</name>
    <dbReference type="NCBI Taxonomy" id="301880"/>
    <lineage>
        <taxon>Eukaryota</taxon>
        <taxon>Viridiplantae</taxon>
        <taxon>Streptophyta</taxon>
        <taxon>Embryophyta</taxon>
        <taxon>Tracheophyta</taxon>
        <taxon>Spermatophyta</taxon>
        <taxon>Magnoliopsida</taxon>
        <taxon>eudicotyledons</taxon>
        <taxon>Gunneridae</taxon>
        <taxon>Pentapetalae</taxon>
        <taxon>asterids</taxon>
        <taxon>campanulids</taxon>
        <taxon>Asterales</taxon>
        <taxon>Asteraceae</taxon>
        <taxon>Asteroideae</taxon>
        <taxon>Anthemideae</taxon>
        <taxon>Anthemidinae</taxon>
        <taxon>Tanacetum</taxon>
    </lineage>
</organism>
<keyword evidence="4" id="KW-1185">Reference proteome</keyword>
<evidence type="ECO:0000313" key="3">
    <source>
        <dbReference type="EMBL" id="GJT61487.1"/>
    </source>
</evidence>
<sequence>MRSPLVQFLLPFLVIEQFGSCRHFLVPSAVYRIKKNAIGVVSVARLLTKCSELVYFDLIGNATVSALAALESFGFFCNALTLTSLVPCIALLCTLVFRLYVGDITVDVHAAQLPLAVAYRDSDYSGICVQCVGCSIVLCGRSGRGAVPRVSKAHTLREFE</sequence>
<evidence type="ECO:0000256" key="1">
    <source>
        <dbReference type="SAM" id="SignalP"/>
    </source>
</evidence>
<name>A0ABQ5FE09_9ASTR</name>